<dbReference type="Pfam" id="PF14319">
    <property type="entry name" value="Zn_Tnp_IS91"/>
    <property type="match status" value="1"/>
</dbReference>
<gene>
    <name evidence="3" type="ORF">IPJ38_12350</name>
</gene>
<dbReference type="InterPro" id="IPR026889">
    <property type="entry name" value="Zn_Tnp"/>
</dbReference>
<dbReference type="Proteomes" id="UP000739411">
    <property type="component" value="Unassembled WGS sequence"/>
</dbReference>
<dbReference type="InterPro" id="IPR007069">
    <property type="entry name" value="Transposase_32"/>
</dbReference>
<reference evidence="3 4" key="1">
    <citation type="submission" date="2020-10" db="EMBL/GenBank/DDBJ databases">
        <title>Connecting structure to function with the recovery of over 1000 high-quality activated sludge metagenome-assembled genomes encoding full-length rRNA genes using long-read sequencing.</title>
        <authorList>
            <person name="Singleton C.M."/>
            <person name="Petriglieri F."/>
            <person name="Kristensen J.M."/>
            <person name="Kirkegaard R.H."/>
            <person name="Michaelsen T.Y."/>
            <person name="Andersen M.H."/>
            <person name="Karst S.M."/>
            <person name="Dueholm M.S."/>
            <person name="Nielsen P.H."/>
            <person name="Albertsen M."/>
        </authorList>
    </citation>
    <scope>NUCLEOTIDE SEQUENCE [LARGE SCALE GENOMIC DNA]</scope>
    <source>
        <strain evidence="3">EsbW_18-Q3-R4-48_BATAC.463</strain>
    </source>
</reference>
<evidence type="ECO:0000259" key="2">
    <source>
        <dbReference type="Pfam" id="PF14319"/>
    </source>
</evidence>
<dbReference type="Pfam" id="PF04986">
    <property type="entry name" value="Y2_Tnp"/>
    <property type="match status" value="1"/>
</dbReference>
<comment type="caution">
    <text evidence="3">The sequence shown here is derived from an EMBL/GenBank/DDBJ whole genome shotgun (WGS) entry which is preliminary data.</text>
</comment>
<feature type="domain" description="Transposase IS801/IS1294" evidence="1">
    <location>
        <begin position="144"/>
        <end position="329"/>
    </location>
</feature>
<dbReference type="GO" id="GO:0003677">
    <property type="term" value="F:DNA binding"/>
    <property type="evidence" value="ECO:0007669"/>
    <property type="project" value="InterPro"/>
</dbReference>
<dbReference type="PANTHER" id="PTHR37023:SF1">
    <property type="entry name" value="ISSOD25 TRANSPOSASE TNPA_ISSOD25"/>
    <property type="match status" value="1"/>
</dbReference>
<proteinExistence type="predicted"/>
<sequence length="398" mass="44008">MGRPALEVADIFRTHGPAWRQAQHAHLSLSQLKVMSAIEQCRTAALGGHVLRCDACDHLEIAYNSCRNRHCPKCQARAAQRWLEARQADLLPVAYYHVVFTLPAPISAIAYTNKALIYRLLFEVAAETLRTIAGDVRHLGAQIGVTLVLHTWGSAMTHHPHVHGIVPSGGLSADGQHWVACKPGFFLPVRVLSRLFRRRFLEELTKAQGAGLLRFYGEFAGLAEAAAFADWLAPLRQCEWVVYAKRPFAGPAAVLAYLSRYTHRVAISNQRLVAMDERGITFRWKDYRSKEGARLKTMTLSPAEFMRRFLLHVLPGGFHRIRHFGLLANGGRRENLAKVRELLQVAPMPQPETADTSVSATLAQPTFVCPGCGAAMVVIETLGRGPLIRAPPLPEGAS</sequence>
<dbReference type="NCBIfam" id="NF033538">
    <property type="entry name" value="transpos_IS91"/>
    <property type="match status" value="1"/>
</dbReference>
<accession>A0A935K541</accession>
<dbReference type="EMBL" id="JADJMS010000025">
    <property type="protein sequence ID" value="MBK7415782.1"/>
    <property type="molecule type" value="Genomic_DNA"/>
</dbReference>
<name>A0A935K541_9RHOO</name>
<dbReference type="GO" id="GO:0004803">
    <property type="term" value="F:transposase activity"/>
    <property type="evidence" value="ECO:0007669"/>
    <property type="project" value="InterPro"/>
</dbReference>
<evidence type="ECO:0000313" key="3">
    <source>
        <dbReference type="EMBL" id="MBK7415782.1"/>
    </source>
</evidence>
<evidence type="ECO:0000313" key="4">
    <source>
        <dbReference type="Proteomes" id="UP000739411"/>
    </source>
</evidence>
<dbReference type="GO" id="GO:0006313">
    <property type="term" value="P:DNA transposition"/>
    <property type="evidence" value="ECO:0007669"/>
    <property type="project" value="InterPro"/>
</dbReference>
<dbReference type="AlphaFoldDB" id="A0A935K541"/>
<feature type="domain" description="Transposase zinc-binding" evidence="2">
    <location>
        <begin position="11"/>
        <end position="102"/>
    </location>
</feature>
<organism evidence="3 4">
    <name type="scientific">Candidatus Dechloromonas phosphorivorans</name>
    <dbReference type="NCBI Taxonomy" id="2899244"/>
    <lineage>
        <taxon>Bacteria</taxon>
        <taxon>Pseudomonadati</taxon>
        <taxon>Pseudomonadota</taxon>
        <taxon>Betaproteobacteria</taxon>
        <taxon>Rhodocyclales</taxon>
        <taxon>Azonexaceae</taxon>
        <taxon>Dechloromonas</taxon>
    </lineage>
</organism>
<dbReference type="InterPro" id="IPR054832">
    <property type="entry name" value="transpos_IS91"/>
</dbReference>
<protein>
    <submittedName>
        <fullName evidence="3">IS91 family transposase</fullName>
    </submittedName>
</protein>
<evidence type="ECO:0000259" key="1">
    <source>
        <dbReference type="Pfam" id="PF04986"/>
    </source>
</evidence>
<dbReference type="PANTHER" id="PTHR37023">
    <property type="entry name" value="TRANSPOSASE"/>
    <property type="match status" value="1"/>
</dbReference>